<gene>
    <name evidence="4" type="ORF">Q9S78_03135</name>
</gene>
<dbReference type="InterPro" id="IPR011089">
    <property type="entry name" value="GmrSD_C"/>
</dbReference>
<dbReference type="Pfam" id="PF07510">
    <property type="entry name" value="GmrSD_C"/>
    <property type="match status" value="1"/>
</dbReference>
<dbReference type="PANTHER" id="PTHR24094:SF15">
    <property type="entry name" value="AMP-DEPENDENT SYNTHETASE_LIGASE DOMAIN-CONTAINING PROTEIN-RELATED"/>
    <property type="match status" value="1"/>
</dbReference>
<evidence type="ECO:0000259" key="3">
    <source>
        <dbReference type="SMART" id="SM00894"/>
    </source>
</evidence>
<reference evidence="4 5" key="1">
    <citation type="submission" date="2023-08" db="EMBL/GenBank/DDBJ databases">
        <title>Microbacterium aquilitoris sp. nov. and Microbacterium gwkjibeachense sp. nov., isolated from beach.</title>
        <authorList>
            <person name="Lee S.D."/>
            <person name="Yang H."/>
            <person name="Kim I."/>
        </authorList>
    </citation>
    <scope>NUCLEOTIDE SEQUENCE [LARGE SCALE GENOMIC DNA]</scope>
    <source>
        <strain evidence="4 5">KSW-18</strain>
    </source>
</reference>
<dbReference type="Pfam" id="PF05901">
    <property type="entry name" value="Excalibur"/>
    <property type="match status" value="1"/>
</dbReference>
<protein>
    <submittedName>
        <fullName evidence="4">DUF1524 domain-containing protein</fullName>
    </submittedName>
</protein>
<name>A0ABU3GG30_9MICO</name>
<proteinExistence type="predicted"/>
<dbReference type="PANTHER" id="PTHR24094">
    <property type="entry name" value="SECRETED PROTEIN"/>
    <property type="match status" value="1"/>
</dbReference>
<dbReference type="Proteomes" id="UP001262835">
    <property type="component" value="Unassembled WGS sequence"/>
</dbReference>
<dbReference type="RefSeq" id="WP_311868817.1">
    <property type="nucleotide sequence ID" value="NZ_JAUZVT010000001.1"/>
</dbReference>
<dbReference type="SMART" id="SM00894">
    <property type="entry name" value="Excalibur"/>
    <property type="match status" value="1"/>
</dbReference>
<keyword evidence="2" id="KW-1133">Transmembrane helix</keyword>
<evidence type="ECO:0000313" key="5">
    <source>
        <dbReference type="Proteomes" id="UP001262835"/>
    </source>
</evidence>
<feature type="transmembrane region" description="Helical" evidence="2">
    <location>
        <begin position="78"/>
        <end position="97"/>
    </location>
</feature>
<feature type="transmembrane region" description="Helical" evidence="2">
    <location>
        <begin position="26"/>
        <end position="57"/>
    </location>
</feature>
<comment type="caution">
    <text evidence="4">The sequence shown here is derived from an EMBL/GenBank/DDBJ whole genome shotgun (WGS) entry which is preliminary data.</text>
</comment>
<feature type="compositionally biased region" description="Basic and acidic residues" evidence="1">
    <location>
        <begin position="405"/>
        <end position="419"/>
    </location>
</feature>
<organism evidence="4 5">
    <name type="scientific">Microbacterium aquilitoris</name>
    <dbReference type="NCBI Taxonomy" id="3067307"/>
    <lineage>
        <taxon>Bacteria</taxon>
        <taxon>Bacillati</taxon>
        <taxon>Actinomycetota</taxon>
        <taxon>Actinomycetes</taxon>
        <taxon>Micrococcales</taxon>
        <taxon>Microbacteriaceae</taxon>
        <taxon>Microbacterium</taxon>
    </lineage>
</organism>
<keyword evidence="2" id="KW-0812">Transmembrane</keyword>
<feature type="region of interest" description="Disordered" evidence="1">
    <location>
        <begin position="340"/>
        <end position="419"/>
    </location>
</feature>
<evidence type="ECO:0000256" key="1">
    <source>
        <dbReference type="SAM" id="MobiDB-lite"/>
    </source>
</evidence>
<accession>A0ABU3GG30</accession>
<evidence type="ECO:0000256" key="2">
    <source>
        <dbReference type="SAM" id="Phobius"/>
    </source>
</evidence>
<dbReference type="InterPro" id="IPR008613">
    <property type="entry name" value="Excalibur_Ca-bd_domain"/>
</dbReference>
<dbReference type="EMBL" id="JAUZVT010000001">
    <property type="protein sequence ID" value="MDT3329658.1"/>
    <property type="molecule type" value="Genomic_DNA"/>
</dbReference>
<sequence length="419" mass="44310">MHSSTPPRAASNTTTAKVARIKAFRWIALALVLLIAIIVLSPITSTLAVAVAITAGVSLGKKTPTFLRFRTPATATRALIISVVVALLSAGMANLVLPRADTTVDEAPVALAPAADEAVAVGEDQPEYPAPADTVPPEPGTALAALDALEVKGRAPKTGYDRDEFGQRWKDIDRNGCGQRDDVLARDLAGVQKDGRCVVTSGILDDPFTGERIAFERGEDTSSLVQIDHVVPLSDAWQKGAQQLTAHQRETLGNDPLNLLAVDGAANAQKSDSDAATWLPKNTEFRCSYVARQVSVKVAYELWVTQAERDAMERILTGCPTEQLRTSDYAADAMAIAGEPAAKPRPSIAPAPNPQPTHESKPAPAPKPQPTQESKPAPPANVYFKNCTAAREAGAAPVRVGDPGYAKHLDRDGDGVGCE</sequence>
<keyword evidence="2" id="KW-0472">Membrane</keyword>
<feature type="domain" description="Excalibur calcium-binding" evidence="3">
    <location>
        <begin position="383"/>
        <end position="419"/>
    </location>
</feature>
<evidence type="ECO:0000313" key="4">
    <source>
        <dbReference type="EMBL" id="MDT3329658.1"/>
    </source>
</evidence>
<keyword evidence="5" id="KW-1185">Reference proteome</keyword>